<evidence type="ECO:0000256" key="12">
    <source>
        <dbReference type="SAM" id="MobiDB-lite"/>
    </source>
</evidence>
<protein>
    <submittedName>
        <fullName evidence="18">BTB domain-containing protein</fullName>
    </submittedName>
</protein>
<evidence type="ECO:0000259" key="16">
    <source>
        <dbReference type="Pfam" id="PF02214"/>
    </source>
</evidence>
<dbReference type="InterPro" id="IPR003971">
    <property type="entry name" value="K_chnl_volt-dep_Kv5/Kv9"/>
</dbReference>
<dbReference type="GO" id="GO:0008076">
    <property type="term" value="C:voltage-gated potassium channel complex"/>
    <property type="evidence" value="ECO:0007669"/>
    <property type="project" value="InterPro"/>
</dbReference>
<dbReference type="PANTHER" id="PTHR11537">
    <property type="entry name" value="VOLTAGE-GATED POTASSIUM CHANNEL"/>
    <property type="match status" value="1"/>
</dbReference>
<keyword evidence="3" id="KW-0633">Potassium transport</keyword>
<dbReference type="Gene3D" id="1.20.120.350">
    <property type="entry name" value="Voltage-gated potassium channels. Chain C"/>
    <property type="match status" value="1"/>
</dbReference>
<dbReference type="InterPro" id="IPR005821">
    <property type="entry name" value="Ion_trans_dom"/>
</dbReference>
<keyword evidence="6" id="KW-0851">Voltage-gated channel</keyword>
<feature type="domain" description="Potassium channel tetramerisation-type BTB" evidence="16">
    <location>
        <begin position="324"/>
        <end position="423"/>
    </location>
</feature>
<feature type="signal peptide" evidence="14">
    <location>
        <begin position="1"/>
        <end position="22"/>
    </location>
</feature>
<feature type="region of interest" description="Disordered" evidence="12">
    <location>
        <begin position="270"/>
        <end position="296"/>
    </location>
</feature>
<feature type="transmembrane region" description="Helical" evidence="13">
    <location>
        <begin position="583"/>
        <end position="606"/>
    </location>
</feature>
<evidence type="ECO:0000256" key="2">
    <source>
        <dbReference type="ARBA" id="ARBA00022448"/>
    </source>
</evidence>
<evidence type="ECO:0000256" key="13">
    <source>
        <dbReference type="SAM" id="Phobius"/>
    </source>
</evidence>
<dbReference type="Pfam" id="PF00520">
    <property type="entry name" value="Ion_trans"/>
    <property type="match status" value="1"/>
</dbReference>
<evidence type="ECO:0000256" key="10">
    <source>
        <dbReference type="ARBA" id="ARBA00023136"/>
    </source>
</evidence>
<feature type="compositionally biased region" description="Low complexity" evidence="12">
    <location>
        <begin position="190"/>
        <end position="211"/>
    </location>
</feature>
<evidence type="ECO:0000256" key="1">
    <source>
        <dbReference type="ARBA" id="ARBA00004141"/>
    </source>
</evidence>
<evidence type="ECO:0000313" key="17">
    <source>
        <dbReference type="Proteomes" id="UP000887563"/>
    </source>
</evidence>
<keyword evidence="5" id="KW-0631">Potassium channel</keyword>
<evidence type="ECO:0000256" key="8">
    <source>
        <dbReference type="ARBA" id="ARBA00022989"/>
    </source>
</evidence>
<keyword evidence="7" id="KW-0630">Potassium</keyword>
<feature type="domain" description="Ion transport" evidence="15">
    <location>
        <begin position="473"/>
        <end position="739"/>
    </location>
</feature>
<evidence type="ECO:0000256" key="9">
    <source>
        <dbReference type="ARBA" id="ARBA00023065"/>
    </source>
</evidence>
<sequence>MGAVFAMPACAASMACCFGSAACSLCCNVCPSTRNSTTTRIINRNKNINNSNKRQKQLGRISSLGLLFPQSFNNNTNKQQHPIVYRGRSFVNLLPPPSRIEQNALPPLLCTRVNSDKFVNYMSGSPPPLPSSDLKDSSKSSSSPSSQSIQKQQQQHYQKKQNQRRRPSSVSGSNVDAISVVRHAPMRQFSTSTTPITTIISSSPPSTSQQKQQKEEEKQLNLKMFKKDEKEEEENTTTTNLINCSLKESTSCGDQQHEIVKRQVSNSLDVEMGQTRSNTTGTASSTIDKRSTSQHNQLQEKASLKSSLKIEVFYLNVQIQDTILRLNIGGSSYRIRTKSILKHGADTLLGRFIRMDEQHRRAWADAYFEEESEYFFERVPRYFDPVYDFYASGKLHVPKDLCFDKFMAELRFWSVSKAKVDQCCSPFAQYYLYKKTKNLDTPEKDYFIGLRCAKVRRRLWLILEGHSNSKWWKFFEITSTSFVVLSITALILASMPEFQVPDNSNQLNTMSLGKHSTNPTYPKVSGFTISTTTVVKDGEEHRIEMIEHPVFNYVENICVIYFTLEYLLRFWVAPIKSQFVKEFLNIIDLLAIAPFLFELLLIFIGIRGDNIRKVRWAFLTVRLLRVLRVVRIAKLGRFSPGLANFALTLQRSKKQMQMVAIVLLTVIIFFSTLVYFMEKDEPNTTFTSIPAAFWWCLFSQTKWVPQTASGKIVGGGAIICGVLVLALPIAILVNNFMQVVRLREEKLIRQQYYVTNTASGGSIVGGEHRV</sequence>
<evidence type="ECO:0000259" key="15">
    <source>
        <dbReference type="Pfam" id="PF00520"/>
    </source>
</evidence>
<feature type="chain" id="PRO_5037978148" evidence="14">
    <location>
        <begin position="23"/>
        <end position="770"/>
    </location>
</feature>
<reference evidence="18" key="1">
    <citation type="submission" date="2022-11" db="UniProtKB">
        <authorList>
            <consortium name="WormBaseParasite"/>
        </authorList>
    </citation>
    <scope>IDENTIFICATION</scope>
</reference>
<comment type="subcellular location">
    <subcellularLocation>
        <location evidence="1">Membrane</location>
        <topology evidence="1">Multi-pass membrane protein</topology>
    </subcellularLocation>
</comment>
<evidence type="ECO:0000256" key="5">
    <source>
        <dbReference type="ARBA" id="ARBA00022826"/>
    </source>
</evidence>
<dbReference type="InterPro" id="IPR003968">
    <property type="entry name" value="K_chnl_volt-dep_Kv"/>
</dbReference>
<feature type="region of interest" description="Disordered" evidence="12">
    <location>
        <begin position="121"/>
        <end position="217"/>
    </location>
</feature>
<dbReference type="InterPro" id="IPR003131">
    <property type="entry name" value="T1-type_BTB"/>
</dbReference>
<keyword evidence="10 13" id="KW-0472">Membrane</keyword>
<feature type="transmembrane region" description="Helical" evidence="13">
    <location>
        <begin position="658"/>
        <end position="677"/>
    </location>
</feature>
<keyword evidence="8 13" id="KW-1133">Transmembrane helix</keyword>
<evidence type="ECO:0000256" key="7">
    <source>
        <dbReference type="ARBA" id="ARBA00022958"/>
    </source>
</evidence>
<proteinExistence type="predicted"/>
<dbReference type="WBParaSite" id="Minc3s00034g02009">
    <property type="protein sequence ID" value="Minc3s00034g02009"/>
    <property type="gene ID" value="Minc3s00034g02009"/>
</dbReference>
<name>A0A914KKP8_MELIC</name>
<evidence type="ECO:0000256" key="14">
    <source>
        <dbReference type="SAM" id="SignalP"/>
    </source>
</evidence>
<dbReference type="Gene3D" id="1.10.287.70">
    <property type="match status" value="1"/>
</dbReference>
<evidence type="ECO:0000256" key="11">
    <source>
        <dbReference type="ARBA" id="ARBA00023303"/>
    </source>
</evidence>
<keyword evidence="17" id="KW-1185">Reference proteome</keyword>
<dbReference type="GO" id="GO:0051260">
    <property type="term" value="P:protein homooligomerization"/>
    <property type="evidence" value="ECO:0007669"/>
    <property type="project" value="InterPro"/>
</dbReference>
<dbReference type="GO" id="GO:0001508">
    <property type="term" value="P:action potential"/>
    <property type="evidence" value="ECO:0007669"/>
    <property type="project" value="TreeGrafter"/>
</dbReference>
<dbReference type="InterPro" id="IPR011333">
    <property type="entry name" value="SKP1/BTB/POZ_sf"/>
</dbReference>
<keyword evidence="11" id="KW-0407">Ion channel</keyword>
<feature type="compositionally biased region" description="Low complexity" evidence="12">
    <location>
        <begin position="139"/>
        <end position="156"/>
    </location>
</feature>
<dbReference type="GO" id="GO:0005251">
    <property type="term" value="F:delayed rectifier potassium channel activity"/>
    <property type="evidence" value="ECO:0007669"/>
    <property type="project" value="TreeGrafter"/>
</dbReference>
<evidence type="ECO:0000256" key="4">
    <source>
        <dbReference type="ARBA" id="ARBA00022692"/>
    </source>
</evidence>
<dbReference type="Pfam" id="PF02214">
    <property type="entry name" value="BTB_2"/>
    <property type="match status" value="1"/>
</dbReference>
<keyword evidence="4 13" id="KW-0812">Transmembrane</keyword>
<feature type="compositionally biased region" description="Polar residues" evidence="12">
    <location>
        <begin position="270"/>
        <end position="286"/>
    </location>
</feature>
<dbReference type="PRINTS" id="PR01494">
    <property type="entry name" value="KV9CHANNEL"/>
</dbReference>
<dbReference type="Gene3D" id="3.30.710.10">
    <property type="entry name" value="Potassium Channel Kv1.1, Chain A"/>
    <property type="match status" value="1"/>
</dbReference>
<accession>A0A914KKP8</accession>
<dbReference type="PRINTS" id="PR01491">
    <property type="entry name" value="KVCHANNEL"/>
</dbReference>
<keyword evidence="14" id="KW-0732">Signal</keyword>
<evidence type="ECO:0000256" key="6">
    <source>
        <dbReference type="ARBA" id="ARBA00022882"/>
    </source>
</evidence>
<dbReference type="SUPFAM" id="SSF54695">
    <property type="entry name" value="POZ domain"/>
    <property type="match status" value="1"/>
</dbReference>
<dbReference type="InterPro" id="IPR027359">
    <property type="entry name" value="Volt_channel_dom_sf"/>
</dbReference>
<dbReference type="InterPro" id="IPR028325">
    <property type="entry name" value="VG_K_chnl"/>
</dbReference>
<feature type="compositionally biased region" description="Basic residues" evidence="12">
    <location>
        <begin position="157"/>
        <end position="167"/>
    </location>
</feature>
<dbReference type="Proteomes" id="UP000887563">
    <property type="component" value="Unplaced"/>
</dbReference>
<evidence type="ECO:0000313" key="18">
    <source>
        <dbReference type="WBParaSite" id="Minc3s00034g02009"/>
    </source>
</evidence>
<evidence type="ECO:0000256" key="3">
    <source>
        <dbReference type="ARBA" id="ARBA00022538"/>
    </source>
</evidence>
<keyword evidence="9" id="KW-0406">Ion transport</keyword>
<dbReference type="PANTHER" id="PTHR11537:SF114">
    <property type="entry name" value="BTB DOMAIN-CONTAINING PROTEIN"/>
    <property type="match status" value="1"/>
</dbReference>
<dbReference type="PRINTS" id="PR00169">
    <property type="entry name" value="KCHANNEL"/>
</dbReference>
<dbReference type="SUPFAM" id="SSF81324">
    <property type="entry name" value="Voltage-gated potassium channels"/>
    <property type="match status" value="1"/>
</dbReference>
<organism evidence="17 18">
    <name type="scientific">Meloidogyne incognita</name>
    <name type="common">Southern root-knot nematode worm</name>
    <name type="synonym">Oxyuris incognita</name>
    <dbReference type="NCBI Taxonomy" id="6306"/>
    <lineage>
        <taxon>Eukaryota</taxon>
        <taxon>Metazoa</taxon>
        <taxon>Ecdysozoa</taxon>
        <taxon>Nematoda</taxon>
        <taxon>Chromadorea</taxon>
        <taxon>Rhabditida</taxon>
        <taxon>Tylenchina</taxon>
        <taxon>Tylenchomorpha</taxon>
        <taxon>Tylenchoidea</taxon>
        <taxon>Meloidogynidae</taxon>
        <taxon>Meloidogyninae</taxon>
        <taxon>Meloidogyne</taxon>
        <taxon>Meloidogyne incognita group</taxon>
    </lineage>
</organism>
<dbReference type="AlphaFoldDB" id="A0A914KKP8"/>
<feature type="transmembrane region" description="Helical" evidence="13">
    <location>
        <begin position="712"/>
        <end position="733"/>
    </location>
</feature>
<dbReference type="FunFam" id="1.20.120.350:FF:000070">
    <property type="entry name" value="K+ channel tetramerization domain protein"/>
    <property type="match status" value="1"/>
</dbReference>
<keyword evidence="2" id="KW-0813">Transport</keyword>